<gene>
    <name evidence="3" type="ORF">PGQ11_008151</name>
</gene>
<feature type="transmembrane region" description="Helical" evidence="1">
    <location>
        <begin position="608"/>
        <end position="632"/>
    </location>
</feature>
<keyword evidence="4" id="KW-1185">Reference proteome</keyword>
<reference evidence="3 4" key="1">
    <citation type="journal article" date="2024" name="IMA Fungus">
        <title>Apiospora arundinis, a panoply of carbohydrate-active enzymes and secondary metabolites.</title>
        <authorList>
            <person name="Sorensen T."/>
            <person name="Petersen C."/>
            <person name="Muurmann A.T."/>
            <person name="Christiansen J.V."/>
            <person name="Brundto M.L."/>
            <person name="Overgaard C.K."/>
            <person name="Boysen A.T."/>
            <person name="Wollenberg R.D."/>
            <person name="Larsen T.O."/>
            <person name="Sorensen J.L."/>
            <person name="Nielsen K.L."/>
            <person name="Sondergaard T.E."/>
        </authorList>
    </citation>
    <scope>NUCLEOTIDE SEQUENCE [LARGE SCALE GENOMIC DNA]</scope>
    <source>
        <strain evidence="3 4">AAU 773</strain>
    </source>
</reference>
<dbReference type="Proteomes" id="UP001390339">
    <property type="component" value="Unassembled WGS sequence"/>
</dbReference>
<feature type="transmembrane region" description="Helical" evidence="1">
    <location>
        <begin position="462"/>
        <end position="484"/>
    </location>
</feature>
<dbReference type="PANTHER" id="PTHR35395">
    <property type="entry name" value="DUF6536 DOMAIN-CONTAINING PROTEIN"/>
    <property type="match status" value="1"/>
</dbReference>
<keyword evidence="1" id="KW-0472">Membrane</keyword>
<evidence type="ECO:0000259" key="2">
    <source>
        <dbReference type="Pfam" id="PF20163"/>
    </source>
</evidence>
<organism evidence="3 4">
    <name type="scientific">Apiospora arundinis</name>
    <dbReference type="NCBI Taxonomy" id="335852"/>
    <lineage>
        <taxon>Eukaryota</taxon>
        <taxon>Fungi</taxon>
        <taxon>Dikarya</taxon>
        <taxon>Ascomycota</taxon>
        <taxon>Pezizomycotina</taxon>
        <taxon>Sordariomycetes</taxon>
        <taxon>Xylariomycetidae</taxon>
        <taxon>Amphisphaeriales</taxon>
        <taxon>Apiosporaceae</taxon>
        <taxon>Apiospora</taxon>
    </lineage>
</organism>
<dbReference type="PANTHER" id="PTHR35395:SF1">
    <property type="entry name" value="DUF6536 DOMAIN-CONTAINING PROTEIN"/>
    <property type="match status" value="1"/>
</dbReference>
<name>A0ABR2IE74_9PEZI</name>
<accession>A0ABR2IE74</accession>
<sequence length="672" mass="75648">MAAFLHILLCLQPPSQRTYIAEMSLDPVHRGAKWPAQIFRSLQSTGWRRTGAWNLLAALVAEIVMMCALLASVRQPGSSFRSDTVLFHGSCEYSRSLNIGLHLLINIISSTVLASSNYFMQILNAPSRHEIDRAHSTFSSLEIGIPSLKNLSLLSNSKRCLWALLLITSLPIHLFFNSSVYETNFRGSSWQLTIASESFLHGSPFFPPGASLAPAGTPSPIVYPTPEDYEPYYPIPSYTRYNSSLIYWLESFGKHTNLSDYWDDSSFIRQKLSQISRDVIEGEQNGRWQRLSSKNCKLEYCVNKPRTTYGDVVVVVKPGANTTGWTRAEVYADPHGKAPSWQSRLPRHAVNSLWYSTECADQRPLDEQLYYYKYWSSILTVENRHPCAGALGIYWATLEKELRDRFLTQEEWVILFKNWTGPAKPLEESLGYNNGLSSLAVEYCLADLAPSKECKVIAANRLVFVTTICILFKIILCAVVLGVLREGSIVTPGDAMDSFISEPDPATLGLSTADVHDIHRLEFRIPHPFSAKAYGEDHCPLTSIPQARTWQPKRRRILSAIPRLAWWRAYAPILIALAFLTCLAELAYDGNLNSFDFGHQGKSSTVKLGPISLTSGLIVANMAQLLLSLSYFSYNSLLTRIYVEKELNLYSLSFRPLRVSFPKGDQIVTWRL</sequence>
<evidence type="ECO:0000313" key="3">
    <source>
        <dbReference type="EMBL" id="KAK8861916.1"/>
    </source>
</evidence>
<evidence type="ECO:0000256" key="1">
    <source>
        <dbReference type="SAM" id="Phobius"/>
    </source>
</evidence>
<dbReference type="EMBL" id="JAPCWZ010000005">
    <property type="protein sequence ID" value="KAK8861916.1"/>
    <property type="molecule type" value="Genomic_DNA"/>
</dbReference>
<dbReference type="InterPro" id="IPR046623">
    <property type="entry name" value="DUF6536"/>
</dbReference>
<dbReference type="Pfam" id="PF20163">
    <property type="entry name" value="DUF6536"/>
    <property type="match status" value="1"/>
</dbReference>
<keyword evidence="1" id="KW-0812">Transmembrane</keyword>
<keyword evidence="1" id="KW-1133">Transmembrane helix</keyword>
<protein>
    <recommendedName>
        <fullName evidence="2">DUF6536 domain-containing protein</fullName>
    </recommendedName>
</protein>
<comment type="caution">
    <text evidence="3">The sequence shown here is derived from an EMBL/GenBank/DDBJ whole genome shotgun (WGS) entry which is preliminary data.</text>
</comment>
<proteinExistence type="predicted"/>
<feature type="transmembrane region" description="Helical" evidence="1">
    <location>
        <begin position="565"/>
        <end position="588"/>
    </location>
</feature>
<feature type="domain" description="DUF6536" evidence="2">
    <location>
        <begin position="47"/>
        <end position="200"/>
    </location>
</feature>
<evidence type="ECO:0000313" key="4">
    <source>
        <dbReference type="Proteomes" id="UP001390339"/>
    </source>
</evidence>